<dbReference type="EMBL" id="JAFICZ010000001">
    <property type="protein sequence ID" value="MBP1293921.1"/>
    <property type="molecule type" value="Genomic_DNA"/>
</dbReference>
<feature type="domain" description="UspA" evidence="2">
    <location>
        <begin position="192"/>
        <end position="312"/>
    </location>
</feature>
<dbReference type="AlphaFoldDB" id="A0A8I1Y8S5"/>
<protein>
    <submittedName>
        <fullName evidence="3">Nucleotide-binding universal stress UspA family protein</fullName>
    </submittedName>
</protein>
<sequence>MISLNQIPLTRMRQIKLVRLDPCSDGKCASTPWRMVMFKNILVHIPTELSPRPAVDGSVSLALGTGAHLDAMAIGYETASVPFVVEGGAAVASLFEAEHEQALERAEVALRVFDIEARNAGISYATRAVGALPIDAREMICASARLHDLTVAVQPLGEYNSYDNVIPRELLFQAGGPVLFMPYTFHGAFSAKRIGICWDGSRLAARALHDAMPLLRAADALAVITIDGVDPIPAECSTDHLVRYLAKEGLPAKITSLPASKSEVQSILLSIAADESLDLLVMGGYGHSRLQETLLGGVTRDMLRAMTVPVLMSH</sequence>
<organism evidence="3 4">
    <name type="scientific">Bradyrhizobium elkanii</name>
    <dbReference type="NCBI Taxonomy" id="29448"/>
    <lineage>
        <taxon>Bacteria</taxon>
        <taxon>Pseudomonadati</taxon>
        <taxon>Pseudomonadota</taxon>
        <taxon>Alphaproteobacteria</taxon>
        <taxon>Hyphomicrobiales</taxon>
        <taxon>Nitrobacteraceae</taxon>
        <taxon>Bradyrhizobium</taxon>
    </lineage>
</organism>
<evidence type="ECO:0000313" key="3">
    <source>
        <dbReference type="EMBL" id="MBP1293921.1"/>
    </source>
</evidence>
<dbReference type="PANTHER" id="PTHR46268">
    <property type="entry name" value="STRESS RESPONSE PROTEIN NHAX"/>
    <property type="match status" value="1"/>
</dbReference>
<dbReference type="SUPFAM" id="SSF52402">
    <property type="entry name" value="Adenine nucleotide alpha hydrolases-like"/>
    <property type="match status" value="2"/>
</dbReference>
<proteinExistence type="inferred from homology"/>
<dbReference type="Gene3D" id="3.40.50.12370">
    <property type="match status" value="1"/>
</dbReference>
<dbReference type="PANTHER" id="PTHR46268:SF15">
    <property type="entry name" value="UNIVERSAL STRESS PROTEIN HP_0031"/>
    <property type="match status" value="1"/>
</dbReference>
<dbReference type="CDD" id="cd00293">
    <property type="entry name" value="USP-like"/>
    <property type="match status" value="1"/>
</dbReference>
<evidence type="ECO:0000256" key="1">
    <source>
        <dbReference type="ARBA" id="ARBA00008791"/>
    </source>
</evidence>
<evidence type="ECO:0000313" key="4">
    <source>
        <dbReference type="Proteomes" id="UP000673383"/>
    </source>
</evidence>
<comment type="caution">
    <text evidence="3">The sequence shown here is derived from an EMBL/GenBank/DDBJ whole genome shotgun (WGS) entry which is preliminary data.</text>
</comment>
<dbReference type="Pfam" id="PF00582">
    <property type="entry name" value="Usp"/>
    <property type="match status" value="1"/>
</dbReference>
<dbReference type="PRINTS" id="PR01438">
    <property type="entry name" value="UNVRSLSTRESS"/>
</dbReference>
<gene>
    <name evidence="3" type="ORF">JOH49_003674</name>
</gene>
<reference evidence="3" key="1">
    <citation type="submission" date="2021-02" db="EMBL/GenBank/DDBJ databases">
        <title>Genomic Encyclopedia of Type Strains, Phase IV (KMG-V): Genome sequencing to study the core and pangenomes of soil and plant-associated prokaryotes.</title>
        <authorList>
            <person name="Whitman W."/>
        </authorList>
    </citation>
    <scope>NUCLEOTIDE SEQUENCE</scope>
    <source>
        <strain evidence="3">USDA 406</strain>
    </source>
</reference>
<comment type="similarity">
    <text evidence="1">Belongs to the universal stress protein A family.</text>
</comment>
<dbReference type="InterPro" id="IPR006016">
    <property type="entry name" value="UspA"/>
</dbReference>
<dbReference type="InterPro" id="IPR006015">
    <property type="entry name" value="Universal_stress_UspA"/>
</dbReference>
<accession>A0A8I1Y8S5</accession>
<dbReference type="Proteomes" id="UP000673383">
    <property type="component" value="Unassembled WGS sequence"/>
</dbReference>
<evidence type="ECO:0000259" key="2">
    <source>
        <dbReference type="Pfam" id="PF00582"/>
    </source>
</evidence>
<name>A0A8I1Y8S5_BRAEL</name>